<dbReference type="Proteomes" id="UP000215405">
    <property type="component" value="Unassembled WGS sequence"/>
</dbReference>
<dbReference type="AlphaFoldDB" id="A0A231V249"/>
<sequence>MNDPDRQPRQPEKPDRRMLDILVCPLTKTSLRYDEKAGELISMAAKLAYPVRGGVAILLPSEARMLADEPVVPADKAGAALRDNRTPSGRSDD</sequence>
<comment type="caution">
    <text evidence="2">The sequence shown here is derived from an EMBL/GenBank/DDBJ whole genome shotgun (WGS) entry which is preliminary data.</text>
</comment>
<dbReference type="Gene3D" id="2.20.25.10">
    <property type="match status" value="1"/>
</dbReference>
<dbReference type="EMBL" id="NBYO01000001">
    <property type="protein sequence ID" value="OXT02263.1"/>
    <property type="molecule type" value="Genomic_DNA"/>
</dbReference>
<dbReference type="RefSeq" id="WP_094076220.1">
    <property type="nucleotide sequence ID" value="NZ_NBYO01000001.1"/>
</dbReference>
<feature type="region of interest" description="Disordered" evidence="1">
    <location>
        <begin position="74"/>
        <end position="93"/>
    </location>
</feature>
<evidence type="ECO:0000313" key="2">
    <source>
        <dbReference type="EMBL" id="OXT02263.1"/>
    </source>
</evidence>
<dbReference type="InterPro" id="IPR005651">
    <property type="entry name" value="Trm112-like"/>
</dbReference>
<reference evidence="3" key="1">
    <citation type="journal article" date="2017" name="Int. J. Syst. Evol. Microbiol.">
        <title>Notoacmeibacter marinus gen. nov., sp. nov., isolated from the gut of a limpet and proposal of Notoacmeibacteraceae fam. nov. in the order Rhizobiales of the class Alphaproteobacteria.</title>
        <authorList>
            <person name="Huang Z."/>
            <person name="Guo F."/>
            <person name="Lai Q."/>
        </authorList>
    </citation>
    <scope>NUCLEOTIDE SEQUENCE [LARGE SCALE GENOMIC DNA]</scope>
    <source>
        <strain evidence="3">XMTR2A4</strain>
    </source>
</reference>
<name>A0A231V249_9HYPH</name>
<feature type="compositionally biased region" description="Basic and acidic residues" evidence="1">
    <location>
        <begin position="82"/>
        <end position="93"/>
    </location>
</feature>
<accession>A0A231V249</accession>
<keyword evidence="3" id="KW-1185">Reference proteome</keyword>
<dbReference type="SUPFAM" id="SSF158997">
    <property type="entry name" value="Trm112p-like"/>
    <property type="match status" value="1"/>
</dbReference>
<gene>
    <name evidence="2" type="ORF">B7H23_04965</name>
</gene>
<protein>
    <submittedName>
        <fullName evidence="2">Uncharacterized protein</fullName>
    </submittedName>
</protein>
<evidence type="ECO:0000256" key="1">
    <source>
        <dbReference type="SAM" id="MobiDB-lite"/>
    </source>
</evidence>
<organism evidence="2 3">
    <name type="scientific">Notoacmeibacter marinus</name>
    <dbReference type="NCBI Taxonomy" id="1876515"/>
    <lineage>
        <taxon>Bacteria</taxon>
        <taxon>Pseudomonadati</taxon>
        <taxon>Pseudomonadota</taxon>
        <taxon>Alphaproteobacteria</taxon>
        <taxon>Hyphomicrobiales</taxon>
        <taxon>Notoacmeibacteraceae</taxon>
        <taxon>Notoacmeibacter</taxon>
    </lineage>
</organism>
<dbReference type="Pfam" id="PF03966">
    <property type="entry name" value="Trm112p"/>
    <property type="match status" value="1"/>
</dbReference>
<dbReference type="GO" id="GO:0005829">
    <property type="term" value="C:cytosol"/>
    <property type="evidence" value="ECO:0007669"/>
    <property type="project" value="TreeGrafter"/>
</dbReference>
<evidence type="ECO:0000313" key="3">
    <source>
        <dbReference type="Proteomes" id="UP000215405"/>
    </source>
</evidence>
<dbReference type="PANTHER" id="PTHR33505:SF4">
    <property type="entry name" value="PROTEIN PREY, MITOCHONDRIAL"/>
    <property type="match status" value="1"/>
</dbReference>
<dbReference type="PANTHER" id="PTHR33505">
    <property type="entry name" value="ZGC:162634"/>
    <property type="match status" value="1"/>
</dbReference>
<proteinExistence type="predicted"/>